<protein>
    <submittedName>
        <fullName evidence="1">Uncharacterized protein</fullName>
    </submittedName>
</protein>
<proteinExistence type="predicted"/>
<name>A0A220VH43_9GAMM</name>
<dbReference type="KEGG" id="pmai:CF386_11030"/>
<dbReference type="Proteomes" id="UP000242175">
    <property type="component" value="Chromosome small"/>
</dbReference>
<organism evidence="1 2">
    <name type="scientific">Paraphotobacterium marinum</name>
    <dbReference type="NCBI Taxonomy" id="1755811"/>
    <lineage>
        <taxon>Bacteria</taxon>
        <taxon>Pseudomonadati</taxon>
        <taxon>Pseudomonadota</taxon>
        <taxon>Gammaproteobacteria</taxon>
        <taxon>Vibrionales</taxon>
        <taxon>Vibrionaceae</taxon>
        <taxon>Paraphotobacterium</taxon>
    </lineage>
</organism>
<keyword evidence="2" id="KW-1185">Reference proteome</keyword>
<dbReference type="EMBL" id="CP022356">
    <property type="protein sequence ID" value="ASK79580.1"/>
    <property type="molecule type" value="Genomic_DNA"/>
</dbReference>
<evidence type="ECO:0000313" key="2">
    <source>
        <dbReference type="Proteomes" id="UP000242175"/>
    </source>
</evidence>
<dbReference type="RefSeq" id="WP_089074488.1">
    <property type="nucleotide sequence ID" value="NZ_CBCSAM010000008.1"/>
</dbReference>
<sequence>MHNKGDYLQLSILEQLNQHINELEHSLQSQKKLVHETILKLEKNVNKNVLDEKVGRNHTRIFSVNGIRIDFET</sequence>
<reference evidence="1 2" key="1">
    <citation type="journal article" date="2016" name="Int. J. Syst. Evol. Microbiol.">
        <title>Paraphotobacterium marinum gen. nov., sp. nov., a member of the family Vibrionaceae, isolated from surface seawater.</title>
        <authorList>
            <person name="Huang Z."/>
            <person name="Dong C."/>
            <person name="Shao Z."/>
        </authorList>
    </citation>
    <scope>NUCLEOTIDE SEQUENCE [LARGE SCALE GENOMIC DNA]</scope>
    <source>
        <strain evidence="1 2">NSCS20N07D</strain>
    </source>
</reference>
<accession>A0A220VH43</accession>
<evidence type="ECO:0000313" key="1">
    <source>
        <dbReference type="EMBL" id="ASK79580.1"/>
    </source>
</evidence>
<dbReference type="AlphaFoldDB" id="A0A220VH43"/>
<gene>
    <name evidence="1" type="ORF">CF386_11030</name>
</gene>